<protein>
    <submittedName>
        <fullName evidence="1">Uncharacterized protein</fullName>
    </submittedName>
</protein>
<dbReference type="EMBL" id="LT960611">
    <property type="protein sequence ID" value="SON49310.1"/>
    <property type="molecule type" value="Genomic_DNA"/>
</dbReference>
<evidence type="ECO:0000313" key="1">
    <source>
        <dbReference type="EMBL" id="SON49310.1"/>
    </source>
</evidence>
<proteinExistence type="predicted"/>
<gene>
    <name evidence="1" type="ORF">VTAP4600_A1331</name>
</gene>
<keyword evidence="2" id="KW-1185">Reference proteome</keyword>
<evidence type="ECO:0000313" key="2">
    <source>
        <dbReference type="Proteomes" id="UP000235828"/>
    </source>
</evidence>
<sequence>MVASTEWGTFELESATGKNSVCEALIFQITFNMPKHGN</sequence>
<organism evidence="1 2">
    <name type="scientific">Vibrio tapetis subsp. tapetis</name>
    <dbReference type="NCBI Taxonomy" id="1671868"/>
    <lineage>
        <taxon>Bacteria</taxon>
        <taxon>Pseudomonadati</taxon>
        <taxon>Pseudomonadota</taxon>
        <taxon>Gammaproteobacteria</taxon>
        <taxon>Vibrionales</taxon>
        <taxon>Vibrionaceae</taxon>
        <taxon>Vibrio</taxon>
    </lineage>
</organism>
<dbReference type="Proteomes" id="UP000235828">
    <property type="component" value="Chromosome A"/>
</dbReference>
<name>A0A2N8ZBM6_9VIBR</name>
<dbReference type="KEGG" id="vta:A1331"/>
<dbReference type="AlphaFoldDB" id="A0A2N8ZBM6"/>
<reference evidence="1 2" key="1">
    <citation type="submission" date="2017-10" db="EMBL/GenBank/DDBJ databases">
        <authorList>
            <person name="Banno H."/>
            <person name="Chua N.-H."/>
        </authorList>
    </citation>
    <scope>NUCLEOTIDE SEQUENCE [LARGE SCALE GENOMIC DNA]</scope>
    <source>
        <strain evidence="1">Vibrio tapetis CECT4600</strain>
    </source>
</reference>
<accession>A0A2N8ZBM6</accession>